<comment type="similarity">
    <text evidence="2 7">Belongs to the UDP-glucose/GDP-mannose dehydrogenase family.</text>
</comment>
<feature type="active site" description="Nucleophile" evidence="8">
    <location>
        <position position="303"/>
    </location>
</feature>
<evidence type="ECO:0000256" key="6">
    <source>
        <dbReference type="ARBA" id="ARBA00047473"/>
    </source>
</evidence>
<dbReference type="EC" id="1.1.1.22" evidence="3 7"/>
<dbReference type="PIRSF" id="PIRSF500134">
    <property type="entry name" value="UDPglc_DH_bac"/>
    <property type="match status" value="1"/>
</dbReference>
<dbReference type="Gene3D" id="1.20.5.100">
    <property type="entry name" value="Cytochrome c1, transmembrane anchor, C-terminal"/>
    <property type="match status" value="1"/>
</dbReference>
<sequence>MAKNEEEAITKICCIGAGYVGATTSAVIAYKNPSVDVVVVDSCEAQIHAWNSGNFPIYEPGLKDILSVVARSGSSGGDVRGEKKARKASTSSIGNLVFSSNIEHAVQNAQLIFVCVDTPTKTRGTGSGFATDLRSVEASVNRIMDLSTTSKIIVEKSTVPCGTAAGLRELLARSNGKGVKHEILSNPEFLAEGSAIRDLLHPDRVIIGCEDTIAGKQATARLASLYKAWVPENCIISLNLWSSELAKLAANALLAQRISSINSLSAICEAVGADIHEVGRVCGLDRRIGPEMLRPSIGFGGSCFEKDIRSLVYLAEGLGLRSVAAYWMSVLDLNEYQKHRQTSRIVDFLHPAACDRVAILGFSFKKDTGDIRGTPALALVRDFADRGFQINIYDPRAKIGSIQEMLDRELPLSSRHKPTAIFSSASEACDQVHAIVIATAWDQFRTNSKETTLDWTSIACHMQEPKVLFDCCNVVKAGYLEGLGMKVVELGRRRALL</sequence>
<dbReference type="Pfam" id="PF03721">
    <property type="entry name" value="UDPG_MGDP_dh_N"/>
    <property type="match status" value="2"/>
</dbReference>
<feature type="binding site" evidence="9">
    <location>
        <position position="247"/>
    </location>
    <ligand>
        <name>substrate</name>
    </ligand>
</feature>
<dbReference type="FunFam" id="1.20.5.100:FF:000001">
    <property type="entry name" value="UDP-glucose 6-dehydrogenase"/>
    <property type="match status" value="1"/>
</dbReference>
<dbReference type="PANTHER" id="PTHR11374">
    <property type="entry name" value="UDP-GLUCOSE DEHYDROGENASE/UDP-MANNAC DEHYDROGENASE"/>
    <property type="match status" value="1"/>
</dbReference>
<comment type="catalytic activity">
    <reaction evidence="6 7">
        <text>UDP-alpha-D-glucose + 2 NAD(+) + H2O = UDP-alpha-D-glucuronate + 2 NADH + 3 H(+)</text>
        <dbReference type="Rhea" id="RHEA:23596"/>
        <dbReference type="ChEBI" id="CHEBI:15377"/>
        <dbReference type="ChEBI" id="CHEBI:15378"/>
        <dbReference type="ChEBI" id="CHEBI:57540"/>
        <dbReference type="ChEBI" id="CHEBI:57945"/>
        <dbReference type="ChEBI" id="CHEBI:58052"/>
        <dbReference type="ChEBI" id="CHEBI:58885"/>
        <dbReference type="EC" id="1.1.1.22"/>
    </reaction>
</comment>
<feature type="binding site" evidence="9">
    <location>
        <position position="300"/>
    </location>
    <ligand>
        <name>substrate</name>
    </ligand>
</feature>
<evidence type="ECO:0000256" key="1">
    <source>
        <dbReference type="ARBA" id="ARBA00004701"/>
    </source>
</evidence>
<dbReference type="UniPathway" id="UPA00038">
    <property type="reaction ID" value="UER00491"/>
</dbReference>
<dbReference type="GO" id="GO:0006024">
    <property type="term" value="P:glycosaminoglycan biosynthetic process"/>
    <property type="evidence" value="ECO:0007669"/>
    <property type="project" value="TreeGrafter"/>
</dbReference>
<feature type="domain" description="UDP-glucose/GDP-mannose dehydrogenase C-terminal" evidence="11">
    <location>
        <begin position="358"/>
        <end position="477"/>
    </location>
</feature>
<dbReference type="InterPro" id="IPR036220">
    <property type="entry name" value="UDP-Glc/GDP-Man_DH_C_sf"/>
</dbReference>
<keyword evidence="4 7" id="KW-0560">Oxidoreductase</keyword>
<dbReference type="Pfam" id="PF00984">
    <property type="entry name" value="UDPG_MGDP_dh"/>
    <property type="match status" value="1"/>
</dbReference>
<evidence type="ECO:0000313" key="13">
    <source>
        <dbReference type="Proteomes" id="UP000235371"/>
    </source>
</evidence>
<reference evidence="12 13" key="1">
    <citation type="submission" date="2016-04" db="EMBL/GenBank/DDBJ databases">
        <title>A degradative enzymes factory behind the ericoid mycorrhizal symbiosis.</title>
        <authorList>
            <consortium name="DOE Joint Genome Institute"/>
            <person name="Martino E."/>
            <person name="Morin E."/>
            <person name="Grelet G."/>
            <person name="Kuo A."/>
            <person name="Kohler A."/>
            <person name="Daghino S."/>
            <person name="Barry K."/>
            <person name="Choi C."/>
            <person name="Cichocki N."/>
            <person name="Clum A."/>
            <person name="Copeland A."/>
            <person name="Hainaut M."/>
            <person name="Haridas S."/>
            <person name="Labutti K."/>
            <person name="Lindquist E."/>
            <person name="Lipzen A."/>
            <person name="Khouja H.-R."/>
            <person name="Murat C."/>
            <person name="Ohm R."/>
            <person name="Olson A."/>
            <person name="Spatafora J."/>
            <person name="Veneault-Fourrey C."/>
            <person name="Henrissat B."/>
            <person name="Grigoriev I."/>
            <person name="Martin F."/>
            <person name="Perotto S."/>
        </authorList>
    </citation>
    <scope>NUCLEOTIDE SEQUENCE [LARGE SCALE GENOMIC DNA]</scope>
    <source>
        <strain evidence="12 13">E</strain>
    </source>
</reference>
<evidence type="ECO:0000256" key="5">
    <source>
        <dbReference type="ARBA" id="ARBA00023027"/>
    </source>
</evidence>
<dbReference type="GO" id="GO:0006065">
    <property type="term" value="P:UDP-glucuronate biosynthetic process"/>
    <property type="evidence" value="ECO:0007669"/>
    <property type="project" value="UniProtKB-UniPathway"/>
</dbReference>
<dbReference type="Proteomes" id="UP000235371">
    <property type="component" value="Unassembled WGS sequence"/>
</dbReference>
<comment type="pathway">
    <text evidence="1">Nucleotide-sugar biosynthesis; UDP-alpha-D-glucuronate biosynthesis; UDP-alpha-D-glucuronate from UDP-alpha-D-glucose: step 1/1.</text>
</comment>
<evidence type="ECO:0000256" key="4">
    <source>
        <dbReference type="ARBA" id="ARBA00023002"/>
    </source>
</evidence>
<dbReference type="InterPro" id="IPR014027">
    <property type="entry name" value="UDP-Glc/GDP-Man_DH_C"/>
</dbReference>
<feature type="binding site" evidence="10">
    <location>
        <position position="372"/>
    </location>
    <ligand>
        <name>NAD(+)</name>
        <dbReference type="ChEBI" id="CHEBI:57540"/>
    </ligand>
</feature>
<dbReference type="SUPFAM" id="SSF48179">
    <property type="entry name" value="6-phosphogluconate dehydrogenase C-terminal domain-like"/>
    <property type="match status" value="1"/>
</dbReference>
<keyword evidence="13" id="KW-1185">Reference proteome</keyword>
<feature type="binding site" evidence="10">
    <location>
        <position position="158"/>
    </location>
    <ligand>
        <name>NAD(+)</name>
        <dbReference type="ChEBI" id="CHEBI:57540"/>
    </ligand>
</feature>
<feature type="binding site" evidence="10">
    <location>
        <position position="118"/>
    </location>
    <ligand>
        <name>NAD(+)</name>
        <dbReference type="ChEBI" id="CHEBI:57540"/>
    </ligand>
</feature>
<evidence type="ECO:0000256" key="3">
    <source>
        <dbReference type="ARBA" id="ARBA00012954"/>
    </source>
</evidence>
<dbReference type="OrthoDB" id="5059218at2759"/>
<dbReference type="InterPro" id="IPR036291">
    <property type="entry name" value="NAD(P)-bd_dom_sf"/>
</dbReference>
<dbReference type="PANTHER" id="PTHR11374:SF3">
    <property type="entry name" value="UDP-GLUCOSE 6-DEHYDROGENASE"/>
    <property type="match status" value="1"/>
</dbReference>
<dbReference type="SUPFAM" id="SSF51735">
    <property type="entry name" value="NAD(P)-binding Rossmann-fold domains"/>
    <property type="match status" value="1"/>
</dbReference>
<feature type="binding site" evidence="10">
    <location>
        <position position="192"/>
    </location>
    <ligand>
        <name>NAD(+)</name>
        <dbReference type="ChEBI" id="CHEBI:57540"/>
    </ligand>
</feature>
<dbReference type="SUPFAM" id="SSF52413">
    <property type="entry name" value="UDP-glucose/GDP-mannose dehydrogenase C-terminal domain"/>
    <property type="match status" value="1"/>
</dbReference>
<evidence type="ECO:0000256" key="9">
    <source>
        <dbReference type="PIRSR" id="PIRSR500134-2"/>
    </source>
</evidence>
<dbReference type="InterPro" id="IPR014026">
    <property type="entry name" value="UDP-Glc/GDP-Man_DH_dimer"/>
</dbReference>
<evidence type="ECO:0000313" key="12">
    <source>
        <dbReference type="EMBL" id="PMD60435.1"/>
    </source>
</evidence>
<name>A0A2J6TBN2_9HELO</name>
<evidence type="ECO:0000259" key="11">
    <source>
        <dbReference type="SMART" id="SM00984"/>
    </source>
</evidence>
<dbReference type="EMBL" id="KZ613790">
    <property type="protein sequence ID" value="PMD60435.1"/>
    <property type="molecule type" value="Genomic_DNA"/>
</dbReference>
<dbReference type="GO" id="GO:0051287">
    <property type="term" value="F:NAD binding"/>
    <property type="evidence" value="ECO:0007669"/>
    <property type="project" value="InterPro"/>
</dbReference>
<feature type="binding site" evidence="10">
    <location>
        <position position="41"/>
    </location>
    <ligand>
        <name>NAD(+)</name>
        <dbReference type="ChEBI" id="CHEBI:57540"/>
    </ligand>
</feature>
<feature type="binding site" evidence="9">
    <location>
        <begin position="189"/>
        <end position="192"/>
    </location>
    <ligand>
        <name>substrate</name>
    </ligand>
</feature>
<dbReference type="STRING" id="1095630.A0A2J6TBN2"/>
<dbReference type="RefSeq" id="XP_024737339.1">
    <property type="nucleotide sequence ID" value="XM_024885816.1"/>
</dbReference>
<feature type="binding site" evidence="10">
    <location>
        <position position="306"/>
    </location>
    <ligand>
        <name>NAD(+)</name>
        <dbReference type="ChEBI" id="CHEBI:57540"/>
    </ligand>
</feature>
<evidence type="ECO:0000256" key="2">
    <source>
        <dbReference type="ARBA" id="ARBA00006601"/>
    </source>
</evidence>
<keyword evidence="5 7" id="KW-0520">NAD</keyword>
<dbReference type="GO" id="GO:0003979">
    <property type="term" value="F:UDP-glucose 6-dehydrogenase activity"/>
    <property type="evidence" value="ECO:0007669"/>
    <property type="project" value="UniProtKB-EC"/>
</dbReference>
<accession>A0A2J6TBN2</accession>
<dbReference type="InterPro" id="IPR008927">
    <property type="entry name" value="6-PGluconate_DH-like_C_sf"/>
</dbReference>
<evidence type="ECO:0000256" key="8">
    <source>
        <dbReference type="PIRSR" id="PIRSR500134-1"/>
    </source>
</evidence>
<evidence type="ECO:0000256" key="10">
    <source>
        <dbReference type="PIRSR" id="PIRSR500134-3"/>
    </source>
</evidence>
<dbReference type="AlphaFoldDB" id="A0A2J6TBN2"/>
<dbReference type="GO" id="GO:0000271">
    <property type="term" value="P:polysaccharide biosynthetic process"/>
    <property type="evidence" value="ECO:0007669"/>
    <property type="project" value="InterPro"/>
</dbReference>
<gene>
    <name evidence="12" type="ORF">K444DRAFT_652642</name>
</gene>
<dbReference type="InterPro" id="IPR028357">
    <property type="entry name" value="UDPglc_DH_bac"/>
</dbReference>
<dbReference type="PIRSF" id="PIRSF000124">
    <property type="entry name" value="UDPglc_GDPman_dh"/>
    <property type="match status" value="1"/>
</dbReference>
<dbReference type="Pfam" id="PF03720">
    <property type="entry name" value="UDPG_MGDP_dh_C"/>
    <property type="match status" value="1"/>
</dbReference>
<dbReference type="GO" id="GO:0005634">
    <property type="term" value="C:nucleus"/>
    <property type="evidence" value="ECO:0007669"/>
    <property type="project" value="TreeGrafter"/>
</dbReference>
<feature type="binding site" evidence="9">
    <location>
        <position position="365"/>
    </location>
    <ligand>
        <name>substrate</name>
    </ligand>
</feature>
<dbReference type="InterPro" id="IPR028356">
    <property type="entry name" value="UDPglc_DH_euk"/>
</dbReference>
<organism evidence="12 13">
    <name type="scientific">Hyaloscypha bicolor E</name>
    <dbReference type="NCBI Taxonomy" id="1095630"/>
    <lineage>
        <taxon>Eukaryota</taxon>
        <taxon>Fungi</taxon>
        <taxon>Dikarya</taxon>
        <taxon>Ascomycota</taxon>
        <taxon>Pezizomycotina</taxon>
        <taxon>Leotiomycetes</taxon>
        <taxon>Helotiales</taxon>
        <taxon>Hyaloscyphaceae</taxon>
        <taxon>Hyaloscypha</taxon>
        <taxon>Hyaloscypha bicolor</taxon>
    </lineage>
</organism>
<dbReference type="SMART" id="SM00984">
    <property type="entry name" value="UDPG_MGDP_dh_C"/>
    <property type="match status" value="1"/>
</dbReference>
<dbReference type="InParanoid" id="A0A2J6TBN2"/>
<dbReference type="NCBIfam" id="TIGR03026">
    <property type="entry name" value="NDP-sugDHase"/>
    <property type="match status" value="1"/>
</dbReference>
<dbReference type="InterPro" id="IPR001732">
    <property type="entry name" value="UDP-Glc/GDP-Man_DH_N"/>
</dbReference>
<protein>
    <recommendedName>
        <fullName evidence="3 7">UDP-glucose 6-dehydrogenase</fullName>
        <ecNumber evidence="3 7">1.1.1.22</ecNumber>
    </recommendedName>
</protein>
<dbReference type="Gene3D" id="3.40.50.720">
    <property type="entry name" value="NAD(P)-binding Rossmann-like Domain"/>
    <property type="match status" value="2"/>
</dbReference>
<dbReference type="InterPro" id="IPR017476">
    <property type="entry name" value="UDP-Glc/GDP-Man"/>
</dbReference>
<dbReference type="GeneID" id="36593893"/>
<evidence type="ECO:0000256" key="7">
    <source>
        <dbReference type="PIRNR" id="PIRNR000124"/>
    </source>
</evidence>
<proteinExistence type="inferred from homology"/>